<evidence type="ECO:0000313" key="1">
    <source>
        <dbReference type="EMBL" id="KAF9493375.1"/>
    </source>
</evidence>
<dbReference type="AlphaFoldDB" id="A0A9P6DF87"/>
<proteinExistence type="predicted"/>
<accession>A0A9P6DF87</accession>
<keyword evidence="2" id="KW-1185">Reference proteome</keyword>
<gene>
    <name evidence="1" type="ORF">BDN71DRAFT_1508606</name>
</gene>
<name>A0A9P6DF87_PLEER</name>
<sequence>MTNVLVPPATLASQHYCEPGSEGHLVNVTMDFSVQEKPSGGRGSKAVVKKDKSTKMEYIPMCSISHVDFIKAFLSVHSLSEQFSPGIHSGPSFKLLK</sequence>
<dbReference type="Proteomes" id="UP000807025">
    <property type="component" value="Unassembled WGS sequence"/>
</dbReference>
<protein>
    <submittedName>
        <fullName evidence="1">Uncharacterized protein</fullName>
    </submittedName>
</protein>
<evidence type="ECO:0000313" key="2">
    <source>
        <dbReference type="Proteomes" id="UP000807025"/>
    </source>
</evidence>
<dbReference type="EMBL" id="MU154586">
    <property type="protein sequence ID" value="KAF9493375.1"/>
    <property type="molecule type" value="Genomic_DNA"/>
</dbReference>
<comment type="caution">
    <text evidence="1">The sequence shown here is derived from an EMBL/GenBank/DDBJ whole genome shotgun (WGS) entry which is preliminary data.</text>
</comment>
<dbReference type="OrthoDB" id="3060162at2759"/>
<reference evidence="1" key="1">
    <citation type="submission" date="2020-11" db="EMBL/GenBank/DDBJ databases">
        <authorList>
            <consortium name="DOE Joint Genome Institute"/>
            <person name="Ahrendt S."/>
            <person name="Riley R."/>
            <person name="Andreopoulos W."/>
            <person name="Labutti K."/>
            <person name="Pangilinan J."/>
            <person name="Ruiz-Duenas F.J."/>
            <person name="Barrasa J.M."/>
            <person name="Sanchez-Garcia M."/>
            <person name="Camarero S."/>
            <person name="Miyauchi S."/>
            <person name="Serrano A."/>
            <person name="Linde D."/>
            <person name="Babiker R."/>
            <person name="Drula E."/>
            <person name="Ayuso-Fernandez I."/>
            <person name="Pacheco R."/>
            <person name="Padilla G."/>
            <person name="Ferreira P."/>
            <person name="Barriuso J."/>
            <person name="Kellner H."/>
            <person name="Castanera R."/>
            <person name="Alfaro M."/>
            <person name="Ramirez L."/>
            <person name="Pisabarro A.G."/>
            <person name="Kuo A."/>
            <person name="Tritt A."/>
            <person name="Lipzen A."/>
            <person name="He G."/>
            <person name="Yan M."/>
            <person name="Ng V."/>
            <person name="Cullen D."/>
            <person name="Martin F."/>
            <person name="Rosso M.-N."/>
            <person name="Henrissat B."/>
            <person name="Hibbett D."/>
            <person name="Martinez A.T."/>
            <person name="Grigoriev I.V."/>
        </authorList>
    </citation>
    <scope>NUCLEOTIDE SEQUENCE</scope>
    <source>
        <strain evidence="1">ATCC 90797</strain>
    </source>
</reference>
<organism evidence="1 2">
    <name type="scientific">Pleurotus eryngii</name>
    <name type="common">Boletus of the steppes</name>
    <dbReference type="NCBI Taxonomy" id="5323"/>
    <lineage>
        <taxon>Eukaryota</taxon>
        <taxon>Fungi</taxon>
        <taxon>Dikarya</taxon>
        <taxon>Basidiomycota</taxon>
        <taxon>Agaricomycotina</taxon>
        <taxon>Agaricomycetes</taxon>
        <taxon>Agaricomycetidae</taxon>
        <taxon>Agaricales</taxon>
        <taxon>Pleurotineae</taxon>
        <taxon>Pleurotaceae</taxon>
        <taxon>Pleurotus</taxon>
    </lineage>
</organism>